<evidence type="ECO:0000313" key="4">
    <source>
        <dbReference type="EMBL" id="AHM55615.1"/>
    </source>
</evidence>
<sequence>MHHGSQEPGQRVRSGRNASFLGAAHAADKEPPIHRDYKGKAACSARGRKALSRGHGKERKEREPLLRPGRKAYALHRRRHTGRGLDDGILKDLLELIIELVYPRGIKCIACKAPIPVENTYSLCRECFCAAKFIKKGCEICGKPLPEIYHEQRCPDCEEAQYCFERALCCMEYTDEVHRLIYSLKYGGRTYMAGSLARIMADKLEYEGVLCELCDMIVPVPLSKSRLRRRGFNQAGLIAEELSRLTGWPHIDAAERLRDTRFLSGLSRHERRSELSGVFRLKSEYKEQIEGKKILIVDDIFTTGATASELALVLKGEGAASVYAICLATGRNIY</sequence>
<dbReference type="InterPro" id="IPR029057">
    <property type="entry name" value="PRTase-like"/>
</dbReference>
<dbReference type="PANTHER" id="PTHR47505">
    <property type="entry name" value="DNA UTILIZATION PROTEIN YHGH"/>
    <property type="match status" value="1"/>
</dbReference>
<gene>
    <name evidence="4" type="ORF">EAL2_c03120</name>
</gene>
<evidence type="ECO:0000256" key="1">
    <source>
        <dbReference type="ARBA" id="ARBA00008007"/>
    </source>
</evidence>
<dbReference type="Pfam" id="PF00156">
    <property type="entry name" value="Pribosyltran"/>
    <property type="match status" value="1"/>
</dbReference>
<dbReference type="InterPro" id="IPR000836">
    <property type="entry name" value="PRTase_dom"/>
</dbReference>
<name>W8T469_PEPAC</name>
<dbReference type="KEGG" id="eac:EAL2_c03120"/>
<dbReference type="PATRIC" id="fig|1286171.3.peg.252"/>
<dbReference type="CDD" id="cd06223">
    <property type="entry name" value="PRTases_typeI"/>
    <property type="match status" value="1"/>
</dbReference>
<dbReference type="HOGENOM" id="CLU_054549_0_0_9"/>
<feature type="compositionally biased region" description="Basic and acidic residues" evidence="2">
    <location>
        <begin position="26"/>
        <end position="39"/>
    </location>
</feature>
<reference evidence="4 5" key="1">
    <citation type="journal article" date="2014" name="Genome Announc.">
        <title>Complete Genome Sequence of Amino Acid-Utilizing Eubacterium acidaminophilum al-2 (DSM 3953).</title>
        <authorList>
            <person name="Poehlein A."/>
            <person name="Andreesen J.R."/>
            <person name="Daniel R."/>
        </authorList>
    </citation>
    <scope>NUCLEOTIDE SEQUENCE [LARGE SCALE GENOMIC DNA]</scope>
    <source>
        <strain evidence="4 5">DSM 3953</strain>
    </source>
</reference>
<dbReference type="STRING" id="1286171.EAL2_c03120"/>
<comment type="similarity">
    <text evidence="1">Belongs to the ComF/GntX family.</text>
</comment>
<evidence type="ECO:0000259" key="3">
    <source>
        <dbReference type="Pfam" id="PF00156"/>
    </source>
</evidence>
<evidence type="ECO:0000256" key="2">
    <source>
        <dbReference type="SAM" id="MobiDB-lite"/>
    </source>
</evidence>
<proteinExistence type="inferred from homology"/>
<dbReference type="Proteomes" id="UP000019591">
    <property type="component" value="Chromosome"/>
</dbReference>
<organism evidence="4 5">
    <name type="scientific">Peptoclostridium acidaminophilum DSM 3953</name>
    <dbReference type="NCBI Taxonomy" id="1286171"/>
    <lineage>
        <taxon>Bacteria</taxon>
        <taxon>Bacillati</taxon>
        <taxon>Bacillota</taxon>
        <taxon>Clostridia</taxon>
        <taxon>Peptostreptococcales</taxon>
        <taxon>Peptoclostridiaceae</taxon>
        <taxon>Peptoclostridium</taxon>
    </lineage>
</organism>
<feature type="domain" description="Phosphoribosyltransferase" evidence="3">
    <location>
        <begin position="284"/>
        <end position="330"/>
    </location>
</feature>
<dbReference type="InterPro" id="IPR051910">
    <property type="entry name" value="ComF/GntX_DNA_util-trans"/>
</dbReference>
<dbReference type="AlphaFoldDB" id="W8T469"/>
<keyword evidence="5" id="KW-1185">Reference proteome</keyword>
<evidence type="ECO:0000313" key="5">
    <source>
        <dbReference type="Proteomes" id="UP000019591"/>
    </source>
</evidence>
<dbReference type="Gene3D" id="3.40.50.2020">
    <property type="match status" value="1"/>
</dbReference>
<protein>
    <submittedName>
        <fullName evidence="4">ComF family protein</fullName>
    </submittedName>
</protein>
<dbReference type="eggNOG" id="COG1040">
    <property type="taxonomic scope" value="Bacteria"/>
</dbReference>
<feature type="region of interest" description="Disordered" evidence="2">
    <location>
        <begin position="1"/>
        <end position="69"/>
    </location>
</feature>
<dbReference type="EMBL" id="CP007452">
    <property type="protein sequence ID" value="AHM55615.1"/>
    <property type="molecule type" value="Genomic_DNA"/>
</dbReference>
<dbReference type="SUPFAM" id="SSF53271">
    <property type="entry name" value="PRTase-like"/>
    <property type="match status" value="1"/>
</dbReference>
<accession>W8T469</accession>
<feature type="compositionally biased region" description="Basic residues" evidence="2">
    <location>
        <begin position="46"/>
        <end position="57"/>
    </location>
</feature>
<dbReference type="PANTHER" id="PTHR47505:SF1">
    <property type="entry name" value="DNA UTILIZATION PROTEIN YHGH"/>
    <property type="match status" value="1"/>
</dbReference>